<evidence type="ECO:0000313" key="2">
    <source>
        <dbReference type="Proteomes" id="UP000075903"/>
    </source>
</evidence>
<name>A0A182VDN8_ANOME</name>
<protein>
    <submittedName>
        <fullName evidence="1">Uncharacterized protein</fullName>
    </submittedName>
</protein>
<evidence type="ECO:0000313" key="1">
    <source>
        <dbReference type="EnsemblMetazoa" id="AMEM013201-PA"/>
    </source>
</evidence>
<dbReference type="AlphaFoldDB" id="A0A182VDN8"/>
<dbReference type="VEuPathDB" id="VectorBase:AMEM013201"/>
<dbReference type="EnsemblMetazoa" id="AMEM013201-RA">
    <property type="protein sequence ID" value="AMEM013201-PA"/>
    <property type="gene ID" value="AMEM013201"/>
</dbReference>
<sequence>MVKKISADACGLRPATILSQSEFDTTVDGAEEAVVVVVAAGRWTVGEGCRAVGRSDSNLIPNGVEAEERWPGGPVVAEPCPACSSTVVVAGSGSASGDSRNGGTTATATVEEYRYAAGLLMMTVKFPPVGLSPALHRR</sequence>
<organism evidence="1 2">
    <name type="scientific">Anopheles merus</name>
    <name type="common">Mosquito</name>
    <dbReference type="NCBI Taxonomy" id="30066"/>
    <lineage>
        <taxon>Eukaryota</taxon>
        <taxon>Metazoa</taxon>
        <taxon>Ecdysozoa</taxon>
        <taxon>Arthropoda</taxon>
        <taxon>Hexapoda</taxon>
        <taxon>Insecta</taxon>
        <taxon>Pterygota</taxon>
        <taxon>Neoptera</taxon>
        <taxon>Endopterygota</taxon>
        <taxon>Diptera</taxon>
        <taxon>Nematocera</taxon>
        <taxon>Culicoidea</taxon>
        <taxon>Culicidae</taxon>
        <taxon>Anophelinae</taxon>
        <taxon>Anopheles</taxon>
    </lineage>
</organism>
<reference evidence="1" key="1">
    <citation type="submission" date="2020-05" db="UniProtKB">
        <authorList>
            <consortium name="EnsemblMetazoa"/>
        </authorList>
    </citation>
    <scope>IDENTIFICATION</scope>
    <source>
        <strain evidence="1">MAF</strain>
    </source>
</reference>
<accession>A0A182VDN8</accession>
<dbReference type="Proteomes" id="UP000075903">
    <property type="component" value="Unassembled WGS sequence"/>
</dbReference>
<keyword evidence="2" id="KW-1185">Reference proteome</keyword>
<proteinExistence type="predicted"/>